<dbReference type="SMART" id="SM00799">
    <property type="entry name" value="DENN"/>
    <property type="match status" value="1"/>
</dbReference>
<proteinExistence type="predicted"/>
<dbReference type="PROSITE" id="PS50211">
    <property type="entry name" value="DENN"/>
    <property type="match status" value="1"/>
</dbReference>
<name>A0A060YJM1_ONCMY</name>
<dbReference type="Pfam" id="PF03455">
    <property type="entry name" value="dDENN"/>
    <property type="match status" value="1"/>
</dbReference>
<dbReference type="InterPro" id="IPR001194">
    <property type="entry name" value="cDENN_dom"/>
</dbReference>
<keyword evidence="1" id="KW-0344">Guanine-nucleotide releasing factor</keyword>
<dbReference type="STRING" id="8022.A0A060YJM1"/>
<evidence type="ECO:0000256" key="1">
    <source>
        <dbReference type="ARBA" id="ARBA00022658"/>
    </source>
</evidence>
<dbReference type="AlphaFoldDB" id="A0A060YJM1"/>
<dbReference type="Gene3D" id="3.30.450.200">
    <property type="match status" value="1"/>
</dbReference>
<feature type="domain" description="UDENN" evidence="2">
    <location>
        <begin position="30"/>
        <end position="626"/>
    </location>
</feature>
<reference evidence="3" key="1">
    <citation type="journal article" date="2014" name="Nat. Commun.">
        <title>The rainbow trout genome provides novel insights into evolution after whole-genome duplication in vertebrates.</title>
        <authorList>
            <person name="Berthelot C."/>
            <person name="Brunet F."/>
            <person name="Chalopin D."/>
            <person name="Juanchich A."/>
            <person name="Bernard M."/>
            <person name="Noel B."/>
            <person name="Bento P."/>
            <person name="Da Silva C."/>
            <person name="Labadie K."/>
            <person name="Alberti A."/>
            <person name="Aury J.M."/>
            <person name="Louis A."/>
            <person name="Dehais P."/>
            <person name="Bardou P."/>
            <person name="Montfort J."/>
            <person name="Klopp C."/>
            <person name="Cabau C."/>
            <person name="Gaspin C."/>
            <person name="Thorgaard G.H."/>
            <person name="Boussaha M."/>
            <person name="Quillet E."/>
            <person name="Guyomard R."/>
            <person name="Galiana D."/>
            <person name="Bobe J."/>
            <person name="Volff J.N."/>
            <person name="Genet C."/>
            <person name="Wincker P."/>
            <person name="Jaillon O."/>
            <person name="Roest Crollius H."/>
            <person name="Guiguen Y."/>
        </authorList>
    </citation>
    <scope>NUCLEOTIDE SEQUENCE [LARGE SCALE GENOMIC DNA]</scope>
</reference>
<dbReference type="InterPro" id="IPR005112">
    <property type="entry name" value="dDENN_dom"/>
</dbReference>
<gene>
    <name evidence="3" type="ORF">GSONMT00055151001</name>
</gene>
<sequence length="732" mass="83859">MTTGFSSNSCRFADYFVICGLDTESGLEPDELSGENFEQSPLRRTFKSKVLAHYPENVEWSPFDQDAVGMLCMPKGLAFRTQADTREPQFHSFIITREDGSRTYGFALTFYEEVTSKQICSAMQTLYHMHNAEQYDILHTPTTPRCPEDQRHLHPHPLNPHPQHTLLPTPSISRLQRFNSYDISRDTLYVSKCICLIAPMAFPQACRKVLQQLHQAVSSPQPPPLPLESYVYNILYEVPLPPAGRSLKFSGVYGPVVCQRPSTAELPLFDFPISQVFELLGVENVLQLFTCALLEIQILLYSQLAGVNRLFCSSSVCAVIRPSLFPPAHGPHCERSSVNRDTFKRTFFVRNERYLDMTHVIWHIEKCLLLCVKRNSILHNKSAPIRNCFGACSRGKEERGQSHHLSFQANLCFVDIDNHFIELPEDLPLFPNKLEFIQEISEVLLAFGVSPEGNPLHSQGQAKHWGFRSTDMVTDRRNGNLASSPLNSYLLRENETIARLQALVKRTGVSLEKLDVREDASSNKDLKVQCDEEELKMHQLNIQVREVFANRFTQMFADYEVFVIQPSQDKESWFSNRDQMQNFDKASFLSDQPEPYLPFLSRFLETQMFASFIDSKILCHDDEDKEHTLRVFDSRVDKIRMLNVRTPTLRTSMYQTCTNIDEADKLLQKRYEKIDFVSPEPHSIGLEIYKAHLSNNPSLFHLGGGLLFVLAMHYGNNMITGSFFYSVFGNSQ</sequence>
<dbReference type="InterPro" id="IPR005113">
    <property type="entry name" value="uDENN_dom"/>
</dbReference>
<reference evidence="3" key="2">
    <citation type="submission" date="2014-03" db="EMBL/GenBank/DDBJ databases">
        <authorList>
            <person name="Genoscope - CEA"/>
        </authorList>
    </citation>
    <scope>NUCLEOTIDE SEQUENCE</scope>
</reference>
<dbReference type="PANTHER" id="PTHR46070">
    <property type="entry name" value="PINSTRIPE, ISOFORM A"/>
    <property type="match status" value="1"/>
</dbReference>
<dbReference type="SMART" id="SM00800">
    <property type="entry name" value="uDENN"/>
    <property type="match status" value="1"/>
</dbReference>
<dbReference type="PANTHER" id="PTHR46070:SF2">
    <property type="entry name" value="DENN DOMAIN-CONTAINING PROTEIN 5A"/>
    <property type="match status" value="1"/>
</dbReference>
<dbReference type="GO" id="GO:0042147">
    <property type="term" value="P:retrograde transport, endosome to Golgi"/>
    <property type="evidence" value="ECO:0007669"/>
    <property type="project" value="TreeGrafter"/>
</dbReference>
<protein>
    <recommendedName>
        <fullName evidence="2">UDENN domain-containing protein</fullName>
    </recommendedName>
</protein>
<dbReference type="InterPro" id="IPR037516">
    <property type="entry name" value="Tripartite_DENN"/>
</dbReference>
<dbReference type="PaxDb" id="8022-A0A060YJM1"/>
<dbReference type="Pfam" id="PF03456">
    <property type="entry name" value="uDENN"/>
    <property type="match status" value="1"/>
</dbReference>
<dbReference type="GO" id="GO:0005085">
    <property type="term" value="F:guanyl-nucleotide exchange factor activity"/>
    <property type="evidence" value="ECO:0007669"/>
    <property type="project" value="UniProtKB-KW"/>
</dbReference>
<dbReference type="Pfam" id="PF02141">
    <property type="entry name" value="DENN"/>
    <property type="match status" value="1"/>
</dbReference>
<accession>A0A060YJM1</accession>
<dbReference type="GO" id="GO:0005802">
    <property type="term" value="C:trans-Golgi network"/>
    <property type="evidence" value="ECO:0007669"/>
    <property type="project" value="TreeGrafter"/>
</dbReference>
<dbReference type="SMART" id="SM00801">
    <property type="entry name" value="dDENN"/>
    <property type="match status" value="1"/>
</dbReference>
<dbReference type="Gene3D" id="3.40.50.11500">
    <property type="match status" value="1"/>
</dbReference>
<dbReference type="InterPro" id="IPR047278">
    <property type="entry name" value="DEN5A/B"/>
</dbReference>
<evidence type="ECO:0000313" key="4">
    <source>
        <dbReference type="Proteomes" id="UP000193380"/>
    </source>
</evidence>
<dbReference type="InterPro" id="IPR043153">
    <property type="entry name" value="DENN_C"/>
</dbReference>
<dbReference type="GO" id="GO:0031267">
    <property type="term" value="F:small GTPase binding"/>
    <property type="evidence" value="ECO:0007669"/>
    <property type="project" value="InterPro"/>
</dbReference>
<dbReference type="GO" id="GO:0005829">
    <property type="term" value="C:cytosol"/>
    <property type="evidence" value="ECO:0007669"/>
    <property type="project" value="GOC"/>
</dbReference>
<evidence type="ECO:0000313" key="3">
    <source>
        <dbReference type="EMBL" id="CDQ89644.1"/>
    </source>
</evidence>
<dbReference type="EMBL" id="FR909695">
    <property type="protein sequence ID" value="CDQ89644.1"/>
    <property type="molecule type" value="Genomic_DNA"/>
</dbReference>
<organism evidence="3 4">
    <name type="scientific">Oncorhynchus mykiss</name>
    <name type="common">Rainbow trout</name>
    <name type="synonym">Salmo gairdneri</name>
    <dbReference type="NCBI Taxonomy" id="8022"/>
    <lineage>
        <taxon>Eukaryota</taxon>
        <taxon>Metazoa</taxon>
        <taxon>Chordata</taxon>
        <taxon>Craniata</taxon>
        <taxon>Vertebrata</taxon>
        <taxon>Euteleostomi</taxon>
        <taxon>Actinopterygii</taxon>
        <taxon>Neopterygii</taxon>
        <taxon>Teleostei</taxon>
        <taxon>Protacanthopterygii</taxon>
        <taxon>Salmoniformes</taxon>
        <taxon>Salmonidae</taxon>
        <taxon>Salmoninae</taxon>
        <taxon>Oncorhynchus</taxon>
    </lineage>
</organism>
<dbReference type="Proteomes" id="UP000193380">
    <property type="component" value="Unassembled WGS sequence"/>
</dbReference>
<evidence type="ECO:0000259" key="2">
    <source>
        <dbReference type="PROSITE" id="PS50211"/>
    </source>
</evidence>